<evidence type="ECO:0000256" key="2">
    <source>
        <dbReference type="SAM" id="SignalP"/>
    </source>
</evidence>
<dbReference type="AlphaFoldDB" id="A0A7J6VLQ2"/>
<feature type="signal peptide" evidence="2">
    <location>
        <begin position="1"/>
        <end position="20"/>
    </location>
</feature>
<organism evidence="3 4">
    <name type="scientific">Thalictrum thalictroides</name>
    <name type="common">Rue-anemone</name>
    <name type="synonym">Anemone thalictroides</name>
    <dbReference type="NCBI Taxonomy" id="46969"/>
    <lineage>
        <taxon>Eukaryota</taxon>
        <taxon>Viridiplantae</taxon>
        <taxon>Streptophyta</taxon>
        <taxon>Embryophyta</taxon>
        <taxon>Tracheophyta</taxon>
        <taxon>Spermatophyta</taxon>
        <taxon>Magnoliopsida</taxon>
        <taxon>Ranunculales</taxon>
        <taxon>Ranunculaceae</taxon>
        <taxon>Thalictroideae</taxon>
        <taxon>Thalictrum</taxon>
    </lineage>
</organism>
<dbReference type="EMBL" id="JABWDY010030346">
    <property type="protein sequence ID" value="KAF5185691.1"/>
    <property type="molecule type" value="Genomic_DNA"/>
</dbReference>
<reference evidence="3 4" key="1">
    <citation type="submission" date="2020-06" db="EMBL/GenBank/DDBJ databases">
        <title>Transcriptomic and genomic resources for Thalictrum thalictroides and T. hernandezii: Facilitating candidate gene discovery in an emerging model plant lineage.</title>
        <authorList>
            <person name="Arias T."/>
            <person name="Riano-Pachon D.M."/>
            <person name="Di Stilio V.S."/>
        </authorList>
    </citation>
    <scope>NUCLEOTIDE SEQUENCE [LARGE SCALE GENOMIC DNA]</scope>
    <source>
        <strain evidence="4">cv. WT478/WT964</strain>
        <tissue evidence="3">Leaves</tissue>
    </source>
</reference>
<accession>A0A7J6VLQ2</accession>
<protein>
    <submittedName>
        <fullName evidence="3">Uncharacterized protein</fullName>
    </submittedName>
</protein>
<evidence type="ECO:0000256" key="1">
    <source>
        <dbReference type="SAM" id="MobiDB-lite"/>
    </source>
</evidence>
<keyword evidence="4" id="KW-1185">Reference proteome</keyword>
<dbReference type="InterPro" id="IPR055274">
    <property type="entry name" value="SWO1"/>
</dbReference>
<dbReference type="PANTHER" id="PTHR48429">
    <property type="entry name" value="AGENET DOMAIN-CONTAINING PROTEIN"/>
    <property type="match status" value="1"/>
</dbReference>
<feature type="compositionally biased region" description="Basic and acidic residues" evidence="1">
    <location>
        <begin position="148"/>
        <end position="158"/>
    </location>
</feature>
<sequence length="325" mass="35605">MWNLVMIAVLLFAGQEMCPGKRSSTLPQEFDRSAESHILLDPYGRRSVNATGYVSSKDSEVHPKALVDPSMQPFSQMIPNVSFQTLGGDNELNHTANVGSSNDMGNVDTITTKKIGLQGNYTGVVVGIPEPTKWTKYVDLSTIYPTAGRDEEHSRHPDSNSSGRTDASKVVSGKKRVLKPKANGRTSQHILSQNLFANSNDRMRCTLPNFKASTNHDERMLGIKGFPETCSLPQSRSKRKTSLSVEVGDIDKEKVASSAKKFPENEVKTSSHNSCLGKLLSDACEPRRSSRIRQPTLRLLEGLQTSVSDEKDTKLGAGARGNKRS</sequence>
<gene>
    <name evidence="3" type="ORF">FRX31_024721</name>
</gene>
<feature type="chain" id="PRO_5029679778" evidence="2">
    <location>
        <begin position="21"/>
        <end position="325"/>
    </location>
</feature>
<feature type="region of interest" description="Disordered" evidence="1">
    <location>
        <begin position="148"/>
        <end position="186"/>
    </location>
</feature>
<comment type="caution">
    <text evidence="3">The sequence shown here is derived from an EMBL/GenBank/DDBJ whole genome shotgun (WGS) entry which is preliminary data.</text>
</comment>
<dbReference type="Proteomes" id="UP000554482">
    <property type="component" value="Unassembled WGS sequence"/>
</dbReference>
<feature type="region of interest" description="Disordered" evidence="1">
    <location>
        <begin position="303"/>
        <end position="325"/>
    </location>
</feature>
<dbReference type="PANTHER" id="PTHR48429:SF1">
    <property type="entry name" value="AGENET DOMAIN-CONTAINING PROTEIN"/>
    <property type="match status" value="1"/>
</dbReference>
<proteinExistence type="predicted"/>
<evidence type="ECO:0000313" key="4">
    <source>
        <dbReference type="Proteomes" id="UP000554482"/>
    </source>
</evidence>
<name>A0A7J6VLQ2_THATH</name>
<evidence type="ECO:0000313" key="3">
    <source>
        <dbReference type="EMBL" id="KAF5185691.1"/>
    </source>
</evidence>
<keyword evidence="2" id="KW-0732">Signal</keyword>